<dbReference type="GO" id="GO:0050660">
    <property type="term" value="F:flavin adenine dinucleotide binding"/>
    <property type="evidence" value="ECO:0007669"/>
    <property type="project" value="InterPro"/>
</dbReference>
<dbReference type="InterPro" id="IPR036188">
    <property type="entry name" value="FAD/NAD-bd_sf"/>
</dbReference>
<evidence type="ECO:0000259" key="3">
    <source>
        <dbReference type="PROSITE" id="PS00624"/>
    </source>
</evidence>
<protein>
    <submittedName>
        <fullName evidence="4">GMC oxidoreductase</fullName>
    </submittedName>
</protein>
<sequence>MSTAGPVTPVYDYIIIGGGTAGLVLANRLSENSDITVAVIEAGGDASADPRSVVPGLFIGALGSELDWNLASVPQAGLNDRRIGHNQGKALGGSSSINAQALIPFSATDINVWESFIGNTGWNYGSLSPYLQKAFSIVLPDEPTVTHLNISWVTSWASKAVGPLASSFVDINENPIPKAWIDTLTALGHPLTASPFSGRSTGPYIAPSTVVSSSKTRSSSATAYYLPVANRKNLKVITRATVNKIILEKKAALQTATGVMYAIGGDTKTLNARKEVILCAGALNSPKILELSGIGDPDVLQAAGVPLLLENKYIGTNLQDHLLCPISFEAIDGFPTGDDLLRGDPEAIATAQKQYAETQSGPFSSSGVTEFSFLPTVDFKSDTGALSDLLKLLETTNMTHPLDAARIKHLSDLLIEGQEGTAQYFLFLAQSAAAGEDTTHGVVPHPQPGNFITPVVALSHPLSTGTVHISSSDAGIPPVIDHKYLSNPIDLELHARHVRYIEDIAQTGPLSSFLKPDGRRNDPLAFIDGSLEKAKTYVKAASDTNWHSVGTLAMAPKNKGGVVDTDLRVYGVSGLRVVDASVIPLMPQSNTQSLVYSIAERAADLIRQC</sequence>
<proteinExistence type="inferred from homology"/>
<keyword evidence="5" id="KW-1185">Reference proteome</keyword>
<dbReference type="SUPFAM" id="SSF54373">
    <property type="entry name" value="FAD-linked reductases, C-terminal domain"/>
    <property type="match status" value="1"/>
</dbReference>
<dbReference type="RefSeq" id="XP_033377086.1">
    <property type="nucleotide sequence ID" value="XM_033525529.1"/>
</dbReference>
<feature type="binding site" evidence="2">
    <location>
        <position position="242"/>
    </location>
    <ligand>
        <name>FAD</name>
        <dbReference type="ChEBI" id="CHEBI:57692"/>
    </ligand>
</feature>
<dbReference type="Pfam" id="PF00732">
    <property type="entry name" value="GMC_oxred_N"/>
    <property type="match status" value="1"/>
</dbReference>
<keyword evidence="2" id="KW-0274">FAD</keyword>
<keyword evidence="2" id="KW-0285">Flavoprotein</keyword>
<accession>A0A6A5X7F3</accession>
<dbReference type="Gene3D" id="3.30.560.10">
    <property type="entry name" value="Glucose Oxidase, domain 3"/>
    <property type="match status" value="1"/>
</dbReference>
<dbReference type="InterPro" id="IPR007867">
    <property type="entry name" value="GMC_OxRtase_C"/>
</dbReference>
<evidence type="ECO:0000313" key="4">
    <source>
        <dbReference type="EMBL" id="KAF2008747.1"/>
    </source>
</evidence>
<dbReference type="EMBL" id="ML978081">
    <property type="protein sequence ID" value="KAF2008747.1"/>
    <property type="molecule type" value="Genomic_DNA"/>
</dbReference>
<dbReference type="Gene3D" id="3.50.50.60">
    <property type="entry name" value="FAD/NAD(P)-binding domain"/>
    <property type="match status" value="1"/>
</dbReference>
<evidence type="ECO:0000313" key="5">
    <source>
        <dbReference type="Proteomes" id="UP000799778"/>
    </source>
</evidence>
<feature type="domain" description="Glucose-methanol-choline oxidoreductase N-terminal" evidence="3">
    <location>
        <begin position="281"/>
        <end position="295"/>
    </location>
</feature>
<dbReference type="PANTHER" id="PTHR11552">
    <property type="entry name" value="GLUCOSE-METHANOL-CHOLINE GMC OXIDOREDUCTASE"/>
    <property type="match status" value="1"/>
</dbReference>
<gene>
    <name evidence="4" type="ORF">BU24DRAFT_402528</name>
</gene>
<comment type="cofactor">
    <cofactor evidence="2">
        <name>FAD</name>
        <dbReference type="ChEBI" id="CHEBI:57692"/>
    </cofactor>
</comment>
<dbReference type="GO" id="GO:0016614">
    <property type="term" value="F:oxidoreductase activity, acting on CH-OH group of donors"/>
    <property type="evidence" value="ECO:0007669"/>
    <property type="project" value="InterPro"/>
</dbReference>
<dbReference type="Proteomes" id="UP000799778">
    <property type="component" value="Unassembled WGS sequence"/>
</dbReference>
<organism evidence="4 5">
    <name type="scientific">Aaosphaeria arxii CBS 175.79</name>
    <dbReference type="NCBI Taxonomy" id="1450172"/>
    <lineage>
        <taxon>Eukaryota</taxon>
        <taxon>Fungi</taxon>
        <taxon>Dikarya</taxon>
        <taxon>Ascomycota</taxon>
        <taxon>Pezizomycotina</taxon>
        <taxon>Dothideomycetes</taxon>
        <taxon>Pleosporomycetidae</taxon>
        <taxon>Pleosporales</taxon>
        <taxon>Pleosporales incertae sedis</taxon>
        <taxon>Aaosphaeria</taxon>
    </lineage>
</organism>
<name>A0A6A5X7F3_9PLEO</name>
<evidence type="ECO:0000256" key="2">
    <source>
        <dbReference type="PIRSR" id="PIRSR000137-2"/>
    </source>
</evidence>
<dbReference type="GeneID" id="54282926"/>
<dbReference type="PROSITE" id="PS00624">
    <property type="entry name" value="GMC_OXRED_2"/>
    <property type="match status" value="1"/>
</dbReference>
<feature type="binding site" evidence="2">
    <location>
        <begin position="546"/>
        <end position="547"/>
    </location>
    <ligand>
        <name>FAD</name>
        <dbReference type="ChEBI" id="CHEBI:57692"/>
    </ligand>
</feature>
<dbReference type="PIRSF" id="PIRSF000137">
    <property type="entry name" value="Alcohol_oxidase"/>
    <property type="match status" value="1"/>
</dbReference>
<evidence type="ECO:0000256" key="1">
    <source>
        <dbReference type="ARBA" id="ARBA00010790"/>
    </source>
</evidence>
<dbReference type="InterPro" id="IPR012132">
    <property type="entry name" value="GMC_OxRdtase"/>
</dbReference>
<comment type="similarity">
    <text evidence="1">Belongs to the GMC oxidoreductase family.</text>
</comment>
<dbReference type="PANTHER" id="PTHR11552:SF210">
    <property type="entry name" value="GLUCOSE-METHANOL-CHOLINE OXIDOREDUCTASE N-TERMINAL DOMAIN-CONTAINING PROTEIN-RELATED"/>
    <property type="match status" value="1"/>
</dbReference>
<dbReference type="SUPFAM" id="SSF51905">
    <property type="entry name" value="FAD/NAD(P)-binding domain"/>
    <property type="match status" value="1"/>
</dbReference>
<dbReference type="Pfam" id="PF05199">
    <property type="entry name" value="GMC_oxred_C"/>
    <property type="match status" value="1"/>
</dbReference>
<dbReference type="OrthoDB" id="269227at2759"/>
<dbReference type="AlphaFoldDB" id="A0A6A5X7F3"/>
<dbReference type="InterPro" id="IPR000172">
    <property type="entry name" value="GMC_OxRdtase_N"/>
</dbReference>
<reference evidence="4" key="1">
    <citation type="journal article" date="2020" name="Stud. Mycol.">
        <title>101 Dothideomycetes genomes: a test case for predicting lifestyles and emergence of pathogens.</title>
        <authorList>
            <person name="Haridas S."/>
            <person name="Albert R."/>
            <person name="Binder M."/>
            <person name="Bloem J."/>
            <person name="Labutti K."/>
            <person name="Salamov A."/>
            <person name="Andreopoulos B."/>
            <person name="Baker S."/>
            <person name="Barry K."/>
            <person name="Bills G."/>
            <person name="Bluhm B."/>
            <person name="Cannon C."/>
            <person name="Castanera R."/>
            <person name="Culley D."/>
            <person name="Daum C."/>
            <person name="Ezra D."/>
            <person name="Gonzalez J."/>
            <person name="Henrissat B."/>
            <person name="Kuo A."/>
            <person name="Liang C."/>
            <person name="Lipzen A."/>
            <person name="Lutzoni F."/>
            <person name="Magnuson J."/>
            <person name="Mondo S."/>
            <person name="Nolan M."/>
            <person name="Ohm R."/>
            <person name="Pangilinan J."/>
            <person name="Park H.-J."/>
            <person name="Ramirez L."/>
            <person name="Alfaro M."/>
            <person name="Sun H."/>
            <person name="Tritt A."/>
            <person name="Yoshinaga Y."/>
            <person name="Zwiers L.-H."/>
            <person name="Turgeon B."/>
            <person name="Goodwin S."/>
            <person name="Spatafora J."/>
            <person name="Crous P."/>
            <person name="Grigoriev I."/>
        </authorList>
    </citation>
    <scope>NUCLEOTIDE SEQUENCE</scope>
    <source>
        <strain evidence="4">CBS 175.79</strain>
    </source>
</reference>